<dbReference type="PIRSF" id="PIRSF036881">
    <property type="entry name" value="PAT"/>
    <property type="match status" value="1"/>
</dbReference>
<comment type="subcellular location">
    <subcellularLocation>
        <location evidence="1">Lipid droplet</location>
    </subcellularLocation>
</comment>
<dbReference type="Proteomes" id="UP000472269">
    <property type="component" value="Unplaced"/>
</dbReference>
<reference evidence="5" key="1">
    <citation type="submission" date="2025-08" db="UniProtKB">
        <authorList>
            <consortium name="Ensembl"/>
        </authorList>
    </citation>
    <scope>IDENTIFICATION</scope>
</reference>
<gene>
    <name evidence="5" type="primary">LOC113489345</name>
</gene>
<dbReference type="AlphaFoldDB" id="A0A663MZ20"/>
<dbReference type="SUPFAM" id="SSF109775">
    <property type="entry name" value="Mannose-6-phosphate receptor binding protein 1 (Tip47), C-terminal domain"/>
    <property type="match status" value="1"/>
</dbReference>
<sequence length="460" mass="50759">SVWHQKRPQKKICWSAVNRVTSLPLLNSAFNLVSSAYNYTKETHPYLSGVCNVAETVAAVAVGSVVGGAQPILNQLEPQIALVNEYACKGLDQLEENLPFLQQPADKLVSTKVTSAVGAACEAREAMADKVTEAVDLTKNVVGDTLEQSRGAIQEGVEKTNSVVTNSISKAKAVSQAVAGGVESVLGLSEDLVDHYLPMTEEELGKLATTVEGFGVASVEEQKQQQRYFVRLGSLSNKVRHRAYQHSLNKLQRIKQSTQDTLSRLQLAIKLIESVKQEVGQKLLDGQEKLHQLWVDWSLTQPKGNQVKTVESRTLAMLRIITQQLQPVYENLKASIQGLPSNIQEAVYQATRSIHKLHRSFSSAVSFQDLSSTTLTQSQDHVAEARRSLDDLFEHVTQNTPLNWLVGPFRAILSAVADQEQQGQEAASQRNFSDTFFPRGTLSKVGFSFKRASLQWDYLS</sequence>
<evidence type="ECO:0000313" key="5">
    <source>
        <dbReference type="Ensembl" id="ENSACUP00000016752.1"/>
    </source>
</evidence>
<dbReference type="OMA" id="ACNVAEM"/>
<dbReference type="GO" id="GO:0019915">
    <property type="term" value="P:lipid storage"/>
    <property type="evidence" value="ECO:0007669"/>
    <property type="project" value="TreeGrafter"/>
</dbReference>
<keyword evidence="3" id="KW-0551">Lipid droplet</keyword>
<keyword evidence="6" id="KW-1185">Reference proteome</keyword>
<evidence type="ECO:0000256" key="1">
    <source>
        <dbReference type="ARBA" id="ARBA00004502"/>
    </source>
</evidence>
<comment type="similarity">
    <text evidence="2 4">Belongs to the perilipin family.</text>
</comment>
<evidence type="ECO:0000256" key="2">
    <source>
        <dbReference type="ARBA" id="ARBA00006311"/>
    </source>
</evidence>
<dbReference type="Ensembl" id="ENSACUT00000017866.1">
    <property type="protein sequence ID" value="ENSACUP00000016752.1"/>
    <property type="gene ID" value="ENSACUG00000011235.1"/>
</dbReference>
<protein>
    <recommendedName>
        <fullName evidence="4">Perilipin</fullName>
    </recommendedName>
</protein>
<dbReference type="Gene3D" id="1.20.120.340">
    <property type="entry name" value="Flagellar protein FliS"/>
    <property type="match status" value="1"/>
</dbReference>
<evidence type="ECO:0000313" key="6">
    <source>
        <dbReference type="Proteomes" id="UP000472269"/>
    </source>
</evidence>
<dbReference type="GO" id="GO:0005811">
    <property type="term" value="C:lipid droplet"/>
    <property type="evidence" value="ECO:0007669"/>
    <property type="project" value="UniProtKB-SubCell"/>
</dbReference>
<organism evidence="5 6">
    <name type="scientific">Athene cunicularia</name>
    <name type="common">Burrowing owl</name>
    <name type="synonym">Speotyto cunicularia</name>
    <dbReference type="NCBI Taxonomy" id="194338"/>
    <lineage>
        <taxon>Eukaryota</taxon>
        <taxon>Metazoa</taxon>
        <taxon>Chordata</taxon>
        <taxon>Craniata</taxon>
        <taxon>Vertebrata</taxon>
        <taxon>Euteleostomi</taxon>
        <taxon>Archelosauria</taxon>
        <taxon>Archosauria</taxon>
        <taxon>Dinosauria</taxon>
        <taxon>Saurischia</taxon>
        <taxon>Theropoda</taxon>
        <taxon>Coelurosauria</taxon>
        <taxon>Aves</taxon>
        <taxon>Neognathae</taxon>
        <taxon>Neoaves</taxon>
        <taxon>Telluraves</taxon>
        <taxon>Strigiformes</taxon>
        <taxon>Strigidae</taxon>
        <taxon>Athene</taxon>
    </lineage>
</organism>
<accession>A0A663MZ20</accession>
<dbReference type="PANTHER" id="PTHR14024">
    <property type="entry name" value="PERILIPIN"/>
    <property type="match status" value="1"/>
</dbReference>
<reference evidence="5" key="2">
    <citation type="submission" date="2025-09" db="UniProtKB">
        <authorList>
            <consortium name="Ensembl"/>
        </authorList>
    </citation>
    <scope>IDENTIFICATION</scope>
</reference>
<proteinExistence type="inferred from homology"/>
<dbReference type="Gene3D" id="3.30.720.170">
    <property type="entry name" value="Perilipin, alpha-beta domain"/>
    <property type="match status" value="1"/>
</dbReference>
<dbReference type="InterPro" id="IPR004279">
    <property type="entry name" value="Perilipin"/>
</dbReference>
<dbReference type="GO" id="GO:0010890">
    <property type="term" value="P:positive regulation of triglyceride storage"/>
    <property type="evidence" value="ECO:0007669"/>
    <property type="project" value="TreeGrafter"/>
</dbReference>
<name>A0A663MZ20_ATHCN</name>
<dbReference type="Pfam" id="PF03036">
    <property type="entry name" value="Perilipin"/>
    <property type="match status" value="1"/>
</dbReference>
<evidence type="ECO:0000256" key="3">
    <source>
        <dbReference type="ARBA" id="ARBA00022677"/>
    </source>
</evidence>
<evidence type="ECO:0000256" key="4">
    <source>
        <dbReference type="PIRNR" id="PIRNR036881"/>
    </source>
</evidence>
<dbReference type="PANTHER" id="PTHR14024:SF51">
    <property type="entry name" value="PERILIPIN-RELATED"/>
    <property type="match status" value="1"/>
</dbReference>
<dbReference type="GO" id="GO:0005829">
    <property type="term" value="C:cytosol"/>
    <property type="evidence" value="ECO:0007669"/>
    <property type="project" value="TreeGrafter"/>
</dbReference>